<keyword evidence="3" id="KW-0132">Cell division</keyword>
<dbReference type="Proteomes" id="UP000298030">
    <property type="component" value="Unassembled WGS sequence"/>
</dbReference>
<feature type="compositionally biased region" description="Polar residues" evidence="7">
    <location>
        <begin position="662"/>
        <end position="673"/>
    </location>
</feature>
<evidence type="ECO:0000313" key="10">
    <source>
        <dbReference type="Proteomes" id="UP000298030"/>
    </source>
</evidence>
<dbReference type="InterPro" id="IPR011989">
    <property type="entry name" value="ARM-like"/>
</dbReference>
<evidence type="ECO:0000256" key="2">
    <source>
        <dbReference type="ARBA" id="ARBA00009549"/>
    </source>
</evidence>
<feature type="compositionally biased region" description="Polar residues" evidence="7">
    <location>
        <begin position="741"/>
        <end position="754"/>
    </location>
</feature>
<dbReference type="PANTHER" id="PTHR21567:SF9">
    <property type="entry name" value="CLIP-ASSOCIATING PROTEIN"/>
    <property type="match status" value="1"/>
</dbReference>
<gene>
    <name evidence="9" type="ORF">FA13DRAFT_1753089</name>
</gene>
<feature type="domain" description="TOG" evidence="8">
    <location>
        <begin position="1"/>
        <end position="275"/>
    </location>
</feature>
<dbReference type="Pfam" id="PF12348">
    <property type="entry name" value="CLASP_N"/>
    <property type="match status" value="1"/>
</dbReference>
<evidence type="ECO:0000256" key="4">
    <source>
        <dbReference type="ARBA" id="ARBA00022701"/>
    </source>
</evidence>
<dbReference type="STRING" id="71717.A0A4Y7TMM9"/>
<dbReference type="GO" id="GO:0090307">
    <property type="term" value="P:mitotic spindle assembly"/>
    <property type="evidence" value="ECO:0007669"/>
    <property type="project" value="TreeGrafter"/>
</dbReference>
<evidence type="ECO:0000256" key="1">
    <source>
        <dbReference type="ARBA" id="ARBA00004186"/>
    </source>
</evidence>
<feature type="region of interest" description="Disordered" evidence="7">
    <location>
        <begin position="1065"/>
        <end position="1089"/>
    </location>
</feature>
<evidence type="ECO:0000259" key="8">
    <source>
        <dbReference type="SMART" id="SM01349"/>
    </source>
</evidence>
<feature type="domain" description="TOG" evidence="8">
    <location>
        <begin position="364"/>
        <end position="612"/>
    </location>
</feature>
<feature type="compositionally biased region" description="Low complexity" evidence="7">
    <location>
        <begin position="715"/>
        <end position="730"/>
    </location>
</feature>
<dbReference type="SUPFAM" id="SSF48371">
    <property type="entry name" value="ARM repeat"/>
    <property type="match status" value="1"/>
</dbReference>
<keyword evidence="5" id="KW-0498">Mitosis</keyword>
<name>A0A4Y7TMM9_COPMI</name>
<dbReference type="InterPro" id="IPR034085">
    <property type="entry name" value="TOG"/>
</dbReference>
<feature type="region of interest" description="Disordered" evidence="7">
    <location>
        <begin position="635"/>
        <end position="784"/>
    </location>
</feature>
<dbReference type="GO" id="GO:0005815">
    <property type="term" value="C:microtubule organizing center"/>
    <property type="evidence" value="ECO:0007669"/>
    <property type="project" value="TreeGrafter"/>
</dbReference>
<keyword evidence="4" id="KW-0493">Microtubule</keyword>
<comment type="subcellular location">
    <subcellularLocation>
        <location evidence="1">Cytoplasm</location>
        <location evidence="1">Cytoskeleton</location>
        <location evidence="1">Spindle</location>
    </subcellularLocation>
</comment>
<evidence type="ECO:0000256" key="7">
    <source>
        <dbReference type="SAM" id="MobiDB-lite"/>
    </source>
</evidence>
<dbReference type="GO" id="GO:0005881">
    <property type="term" value="C:cytoplasmic microtubule"/>
    <property type="evidence" value="ECO:0007669"/>
    <property type="project" value="TreeGrafter"/>
</dbReference>
<keyword evidence="5" id="KW-0131">Cell cycle</keyword>
<feature type="compositionally biased region" description="Polar residues" evidence="7">
    <location>
        <begin position="309"/>
        <end position="323"/>
    </location>
</feature>
<dbReference type="GO" id="GO:0005876">
    <property type="term" value="C:spindle microtubule"/>
    <property type="evidence" value="ECO:0007669"/>
    <property type="project" value="TreeGrafter"/>
</dbReference>
<dbReference type="EMBL" id="QPFP01000007">
    <property type="protein sequence ID" value="TEB35445.1"/>
    <property type="molecule type" value="Genomic_DNA"/>
</dbReference>
<reference evidence="9 10" key="1">
    <citation type="journal article" date="2019" name="Nat. Ecol. Evol.">
        <title>Megaphylogeny resolves global patterns of mushroom evolution.</title>
        <authorList>
            <person name="Varga T."/>
            <person name="Krizsan K."/>
            <person name="Foldi C."/>
            <person name="Dima B."/>
            <person name="Sanchez-Garcia M."/>
            <person name="Sanchez-Ramirez S."/>
            <person name="Szollosi G.J."/>
            <person name="Szarkandi J.G."/>
            <person name="Papp V."/>
            <person name="Albert L."/>
            <person name="Andreopoulos W."/>
            <person name="Angelini C."/>
            <person name="Antonin V."/>
            <person name="Barry K.W."/>
            <person name="Bougher N.L."/>
            <person name="Buchanan P."/>
            <person name="Buyck B."/>
            <person name="Bense V."/>
            <person name="Catcheside P."/>
            <person name="Chovatia M."/>
            <person name="Cooper J."/>
            <person name="Damon W."/>
            <person name="Desjardin D."/>
            <person name="Finy P."/>
            <person name="Geml J."/>
            <person name="Haridas S."/>
            <person name="Hughes K."/>
            <person name="Justo A."/>
            <person name="Karasinski D."/>
            <person name="Kautmanova I."/>
            <person name="Kiss B."/>
            <person name="Kocsube S."/>
            <person name="Kotiranta H."/>
            <person name="LaButti K.M."/>
            <person name="Lechner B.E."/>
            <person name="Liimatainen K."/>
            <person name="Lipzen A."/>
            <person name="Lukacs Z."/>
            <person name="Mihaltcheva S."/>
            <person name="Morgado L.N."/>
            <person name="Niskanen T."/>
            <person name="Noordeloos M.E."/>
            <person name="Ohm R.A."/>
            <person name="Ortiz-Santana B."/>
            <person name="Ovrebo C."/>
            <person name="Racz N."/>
            <person name="Riley R."/>
            <person name="Savchenko A."/>
            <person name="Shiryaev A."/>
            <person name="Soop K."/>
            <person name="Spirin V."/>
            <person name="Szebenyi C."/>
            <person name="Tomsovsky M."/>
            <person name="Tulloss R.E."/>
            <person name="Uehling J."/>
            <person name="Grigoriev I.V."/>
            <person name="Vagvolgyi C."/>
            <person name="Papp T."/>
            <person name="Martin F.M."/>
            <person name="Miettinen O."/>
            <person name="Hibbett D.S."/>
            <person name="Nagy L.G."/>
        </authorList>
    </citation>
    <scope>NUCLEOTIDE SEQUENCE [LARGE SCALE GENOMIC DNA]</scope>
    <source>
        <strain evidence="9 10">FP101781</strain>
    </source>
</reference>
<accession>A0A4Y7TMM9</accession>
<feature type="region of interest" description="Disordered" evidence="7">
    <location>
        <begin position="839"/>
        <end position="867"/>
    </location>
</feature>
<evidence type="ECO:0000313" key="9">
    <source>
        <dbReference type="EMBL" id="TEB35445.1"/>
    </source>
</evidence>
<dbReference type="GO" id="GO:1990023">
    <property type="term" value="C:mitotic spindle midzone"/>
    <property type="evidence" value="ECO:0007669"/>
    <property type="project" value="TreeGrafter"/>
</dbReference>
<evidence type="ECO:0000256" key="6">
    <source>
        <dbReference type="SAM" id="Coils"/>
    </source>
</evidence>
<keyword evidence="10" id="KW-1185">Reference proteome</keyword>
<dbReference type="InterPro" id="IPR024395">
    <property type="entry name" value="CLASP_N_dom"/>
</dbReference>
<proteinExistence type="inferred from homology"/>
<dbReference type="InterPro" id="IPR016024">
    <property type="entry name" value="ARM-type_fold"/>
</dbReference>
<comment type="caution">
    <text evidence="9">The sequence shown here is derived from an EMBL/GenBank/DDBJ whole genome shotgun (WGS) entry which is preliminary data.</text>
</comment>
<feature type="region of interest" description="Disordered" evidence="7">
    <location>
        <begin position="275"/>
        <end position="356"/>
    </location>
</feature>
<sequence length="1335" mass="143004">MDTDESPIEKLLNQAKSNDVDVKVDALAKLQAEFESGAEIPDVDAVLSLFKACLRTSNQHLSNATLNALPSLLPLVIARDVGPLQSNAPLASSSSGSSNVIDVPTLRQALTALLPSGGIVDRLGDKERAQAKAREALVLLGGYAFKASANSAFSSKSGKGPETPMMFFERVVKENGLASKVWKIKEQSILTLVNLRRAQPQFPIRPYLSLLVDCLEDTDAHVRDCARTSVVELFSGPYVTDAARADLKKELTKKNVRKTIVDGVLSKLLAASSFPASEGSENGDVGPSKPKEYLPPSLMLAGKRPRVPSSGSRLSKTASSSSVKDAFSRPESRGAAASPTPGSQPQTPMASDSSSEVRPVYIASAKDLENEFSAMAKPFEGKETEHNWSTREQAIQRVRGMLKGEAHTRYAETFYACLKEGFMQWSLKTLASLRTTVAINTCNLYSELATTLGTGLDPFCDLLLTNLFKMAGFTKKLTAQQSQICVTDIITHTSAPSRVVLPLLWTGLQEKNTQSRTYSIAHLKYYLETHGARSRNSIEGSGGLEILEKSVKKALGDPNPAVRETSRVMFWSFDAVWHDSAFVILESLDATARKQLERSCPNPEFVGGIAPTPKVPKKSSIAAAIAASRAKAKAIANAPPSLRHQATSSSQTPVTRRAGSPGVNTSPKSTGARPSSPLRMASTPGSPPSRTPGAQLSTMRSVSSGAGTMTIGNHARGSSGSKRARSPSLSDHQFDPRRRTSSPLATSPPKNTGTLRRAMQTVLPASPPSSNGHPSPTPRPAPTLRAHQPVANARQSLMMPLGNMEDESLLMAQGVPIPEGDTDSEDDHSMNLMSFSGAYEKMPGHQPVSPKSFGSKPTASVSNALSSGSLSDMGSGLLPQQAVVVEDALRARAEQAESAAERLLELVDENDLQEPIAPVPVGAAAMAAAVNAANKAGVSSNGTGTVRAKGKTKPAPIPLAMRAPVTPKPSANARATAVMKQAAMFRDSPVAAKKATSLLDVLQAQRHETGWWLKRTALMSKAAPLKSKDDTERIEELKSHVATLESGQISKDDLQRLALICSENTVSDLSSPPPSPGGSSSPFTIKSPTAPLTSRSELWDTDRIFSKLFNALMQYLEPSKQEDDLEYALIIVWEMLENQGPYLEGREADLFSMLLRVRYCNKVNVLEATSTIRDALTTRSDPVYGLTTFHGCLKSFQVEQSGAAELEVKAATVAFGLIALGKFVLRLPAEIAEEELPRLKGTLISALNDRSSLVVRESAAAAIISAQLVLKDETQLFGLLDGLADDKKNLLTYLFDKHGARGVDAQGGDAGIVKFQKEIRRLDTRTSTPMRGTRA</sequence>
<dbReference type="GO" id="GO:0051301">
    <property type="term" value="P:cell division"/>
    <property type="evidence" value="ECO:0007669"/>
    <property type="project" value="UniProtKB-KW"/>
</dbReference>
<dbReference type="Gene3D" id="1.25.10.10">
    <property type="entry name" value="Leucine-rich Repeat Variant"/>
    <property type="match status" value="2"/>
</dbReference>
<feature type="coiled-coil region" evidence="6">
    <location>
        <begin position="886"/>
        <end position="913"/>
    </location>
</feature>
<feature type="compositionally biased region" description="Polar residues" evidence="7">
    <location>
        <begin position="694"/>
        <end position="711"/>
    </location>
</feature>
<keyword evidence="6" id="KW-0175">Coiled coil</keyword>
<feature type="compositionally biased region" description="Polar residues" evidence="7">
    <location>
        <begin position="340"/>
        <end position="356"/>
    </location>
</feature>
<evidence type="ECO:0000256" key="3">
    <source>
        <dbReference type="ARBA" id="ARBA00022618"/>
    </source>
</evidence>
<protein>
    <recommendedName>
        <fullName evidence="8">TOG domain-containing protein</fullName>
    </recommendedName>
</protein>
<evidence type="ECO:0000256" key="5">
    <source>
        <dbReference type="ARBA" id="ARBA00022776"/>
    </source>
</evidence>
<feature type="compositionally biased region" description="Polar residues" evidence="7">
    <location>
        <begin position="644"/>
        <end position="654"/>
    </location>
</feature>
<dbReference type="SMART" id="SM01349">
    <property type="entry name" value="TOG"/>
    <property type="match status" value="2"/>
</dbReference>
<dbReference type="GO" id="GO:0008017">
    <property type="term" value="F:microtubule binding"/>
    <property type="evidence" value="ECO:0007669"/>
    <property type="project" value="TreeGrafter"/>
</dbReference>
<dbReference type="OrthoDB" id="46159at2759"/>
<comment type="similarity">
    <text evidence="2">Belongs to the CLASP family.</text>
</comment>
<organism evidence="9 10">
    <name type="scientific">Coprinellus micaceus</name>
    <name type="common">Glistening ink-cap mushroom</name>
    <name type="synonym">Coprinus micaceus</name>
    <dbReference type="NCBI Taxonomy" id="71717"/>
    <lineage>
        <taxon>Eukaryota</taxon>
        <taxon>Fungi</taxon>
        <taxon>Dikarya</taxon>
        <taxon>Basidiomycota</taxon>
        <taxon>Agaricomycotina</taxon>
        <taxon>Agaricomycetes</taxon>
        <taxon>Agaricomycetidae</taxon>
        <taxon>Agaricales</taxon>
        <taxon>Agaricineae</taxon>
        <taxon>Psathyrellaceae</taxon>
        <taxon>Coprinellus</taxon>
    </lineage>
</organism>
<dbReference type="PANTHER" id="PTHR21567">
    <property type="entry name" value="CLASP"/>
    <property type="match status" value="1"/>
</dbReference>